<evidence type="ECO:0000256" key="5">
    <source>
        <dbReference type="ARBA" id="ARBA00022989"/>
    </source>
</evidence>
<evidence type="ECO:0000256" key="7">
    <source>
        <dbReference type="ARBA" id="ARBA00024041"/>
    </source>
</evidence>
<feature type="transmembrane region" description="Helical" evidence="8">
    <location>
        <begin position="224"/>
        <end position="248"/>
    </location>
</feature>
<accession>A0A9C7UNW0</accession>
<dbReference type="InterPro" id="IPR002293">
    <property type="entry name" value="AA/rel_permease1"/>
</dbReference>
<gene>
    <name evidence="9" type="ORF">GpartN1_g1668.t1</name>
</gene>
<feature type="transmembrane region" description="Helical" evidence="8">
    <location>
        <begin position="483"/>
        <end position="507"/>
    </location>
</feature>
<feature type="transmembrane region" description="Helical" evidence="8">
    <location>
        <begin position="344"/>
        <end position="364"/>
    </location>
</feature>
<feature type="transmembrane region" description="Helical" evidence="8">
    <location>
        <begin position="191"/>
        <end position="217"/>
    </location>
</feature>
<evidence type="ECO:0000256" key="4">
    <source>
        <dbReference type="ARBA" id="ARBA00022692"/>
    </source>
</evidence>
<keyword evidence="2" id="KW-0813">Transport</keyword>
<protein>
    <recommendedName>
        <fullName evidence="11">Amino acid transporter</fullName>
    </recommendedName>
</protein>
<dbReference type="GO" id="GO:0005886">
    <property type="term" value="C:plasma membrane"/>
    <property type="evidence" value="ECO:0007669"/>
    <property type="project" value="UniProtKB-SubCell"/>
</dbReference>
<evidence type="ECO:0000256" key="3">
    <source>
        <dbReference type="ARBA" id="ARBA00022475"/>
    </source>
</evidence>
<evidence type="ECO:0008006" key="11">
    <source>
        <dbReference type="Google" id="ProtNLM"/>
    </source>
</evidence>
<dbReference type="AlphaFoldDB" id="A0A9C7UNW0"/>
<sequence>MFNPDNEVSSSQAYGSFENVKFLGQRETNAEDNKQRGVAWWSSEQKTAYPPGSSMSSCNVVNKAIGHSLDGVDSEEVADSSPPRTLGVFQLAGLMYLVTAGGGYGLEPVVQAAGPLPALIGLLVVPWIWSAPQALMTAELSTLYPRDGGFVVWVEEAFGNFWGFQVGWWNFFGSLVDNALLPRLFSDYLKIFLGVDHLSLWLSWGGGIFLLMFCFLLNYRGLEIVGWASVIFVVIVAIPFAILTLVGLPQSDPKIWFQWRGDRDTDWSLFWATLLWNLCGFDSAGTCAGEVKNASRTYPAAILLSCALGLASFLLPVAASVTFAQDWDEWNDAFWPLVANRVVGGTWCGTLITLGGLASAAGMLNSLMATSSRALYGMATTQLLPPELAVLHRIYKTPVRCIALVAIGTALFSLLSFEKLVEIDSVLYCIKEMLEFLALIRLRYKYPYISRPFAIPGGFIGVWLCCSSGICCCVLMICLSGLAAFLSAMSMILIGFILYPLACWWLAKHQQAQMKKSSFTVPYDSSDRL</sequence>
<dbReference type="PANTHER" id="PTHR45826">
    <property type="entry name" value="POLYAMINE TRANSPORTER PUT1"/>
    <property type="match status" value="1"/>
</dbReference>
<feature type="transmembrane region" description="Helical" evidence="8">
    <location>
        <begin position="300"/>
        <end position="324"/>
    </location>
</feature>
<keyword evidence="10" id="KW-1185">Reference proteome</keyword>
<dbReference type="PANTHER" id="PTHR45826:SF2">
    <property type="entry name" value="AMINO ACID TRANSPORTER"/>
    <property type="match status" value="1"/>
</dbReference>
<keyword evidence="3" id="KW-1003">Cell membrane</keyword>
<feature type="transmembrane region" description="Helical" evidence="8">
    <location>
        <begin position="268"/>
        <end position="288"/>
    </location>
</feature>
<evidence type="ECO:0000256" key="8">
    <source>
        <dbReference type="SAM" id="Phobius"/>
    </source>
</evidence>
<evidence type="ECO:0000256" key="2">
    <source>
        <dbReference type="ARBA" id="ARBA00022448"/>
    </source>
</evidence>
<reference evidence="9" key="2">
    <citation type="submission" date="2022-01" db="EMBL/GenBank/DDBJ databases">
        <authorList>
            <person name="Hirooka S."/>
            <person name="Miyagishima S.Y."/>
        </authorList>
    </citation>
    <scope>NUCLEOTIDE SEQUENCE</scope>
    <source>
        <strain evidence="9">NBRC 102759</strain>
    </source>
</reference>
<keyword evidence="4 8" id="KW-0812">Transmembrane</keyword>
<dbReference type="Pfam" id="PF13520">
    <property type="entry name" value="AA_permease_2"/>
    <property type="match status" value="1"/>
</dbReference>
<dbReference type="OrthoDB" id="5982228at2759"/>
<dbReference type="InterPro" id="IPR044566">
    <property type="entry name" value="RMV1-like"/>
</dbReference>
<keyword evidence="6 8" id="KW-0472">Membrane</keyword>
<comment type="subcellular location">
    <subcellularLocation>
        <location evidence="1">Cell membrane</location>
        <topology evidence="1">Multi-pass membrane protein</topology>
    </subcellularLocation>
</comment>
<feature type="transmembrane region" description="Helical" evidence="8">
    <location>
        <begin position="454"/>
        <end position="477"/>
    </location>
</feature>
<evidence type="ECO:0000313" key="10">
    <source>
        <dbReference type="Proteomes" id="UP001061958"/>
    </source>
</evidence>
<evidence type="ECO:0000256" key="6">
    <source>
        <dbReference type="ARBA" id="ARBA00023136"/>
    </source>
</evidence>
<dbReference type="Gene3D" id="1.20.1740.10">
    <property type="entry name" value="Amino acid/polyamine transporter I"/>
    <property type="match status" value="1"/>
</dbReference>
<dbReference type="EMBL" id="BQMJ01000011">
    <property type="protein sequence ID" value="GJQ09877.1"/>
    <property type="molecule type" value="Genomic_DNA"/>
</dbReference>
<reference evidence="9" key="1">
    <citation type="journal article" date="2022" name="Proc. Natl. Acad. Sci. U.S.A.">
        <title>Life cycle and functional genomics of the unicellular red alga Galdieria for elucidating algal and plant evolution and industrial use.</title>
        <authorList>
            <person name="Hirooka S."/>
            <person name="Itabashi T."/>
            <person name="Ichinose T.M."/>
            <person name="Onuma R."/>
            <person name="Fujiwara T."/>
            <person name="Yamashita S."/>
            <person name="Jong L.W."/>
            <person name="Tomita R."/>
            <person name="Iwane A.H."/>
            <person name="Miyagishima S.Y."/>
        </authorList>
    </citation>
    <scope>NUCLEOTIDE SEQUENCE</scope>
    <source>
        <strain evidence="9">NBRC 102759</strain>
    </source>
</reference>
<name>A0A9C7UNW0_9RHOD</name>
<comment type="similarity">
    <text evidence="7">Belongs to the amino acid-polyamine-organocation (APC) superfamily. Polyamine:cation symporter (PHS) (TC 2.A.3.12) family.</text>
</comment>
<dbReference type="PIRSF" id="PIRSF006060">
    <property type="entry name" value="AA_transporter"/>
    <property type="match status" value="1"/>
</dbReference>
<evidence type="ECO:0000256" key="1">
    <source>
        <dbReference type="ARBA" id="ARBA00004651"/>
    </source>
</evidence>
<keyword evidence="5 8" id="KW-1133">Transmembrane helix</keyword>
<evidence type="ECO:0000313" key="9">
    <source>
        <dbReference type="EMBL" id="GJQ09877.1"/>
    </source>
</evidence>
<comment type="caution">
    <text evidence="9">The sequence shown here is derived from an EMBL/GenBank/DDBJ whole genome shotgun (WGS) entry which is preliminary data.</text>
</comment>
<dbReference type="Proteomes" id="UP001061958">
    <property type="component" value="Unassembled WGS sequence"/>
</dbReference>
<organism evidence="9 10">
    <name type="scientific">Galdieria partita</name>
    <dbReference type="NCBI Taxonomy" id="83374"/>
    <lineage>
        <taxon>Eukaryota</taxon>
        <taxon>Rhodophyta</taxon>
        <taxon>Bangiophyceae</taxon>
        <taxon>Galdieriales</taxon>
        <taxon>Galdieriaceae</taxon>
        <taxon>Galdieria</taxon>
    </lineage>
</organism>
<proteinExistence type="inferred from homology"/>
<dbReference type="GO" id="GO:0015203">
    <property type="term" value="F:polyamine transmembrane transporter activity"/>
    <property type="evidence" value="ECO:0007669"/>
    <property type="project" value="UniProtKB-ARBA"/>
</dbReference>